<evidence type="ECO:0000259" key="1">
    <source>
        <dbReference type="Pfam" id="PF10536"/>
    </source>
</evidence>
<accession>A0A7J7N2F0</accession>
<evidence type="ECO:0000313" key="3">
    <source>
        <dbReference type="Proteomes" id="UP000541444"/>
    </source>
</evidence>
<dbReference type="GO" id="GO:0010073">
    <property type="term" value="P:meristem maintenance"/>
    <property type="evidence" value="ECO:0007669"/>
    <property type="project" value="InterPro"/>
</dbReference>
<protein>
    <recommendedName>
        <fullName evidence="1">Aminotransferase-like plant mobile domain-containing protein</fullName>
    </recommendedName>
</protein>
<sequence length="195" mass="22102">MGFEEFLRIKAGNSNNCLIHALVKRWWSSTHTFHFPCRELGVTPLNFVMLASLCFGVGLELPYDDKYSMFEEAQMMFPGITTNDIKYGNITLVHLKTWKGALNPKINNYNHDIDIVYTRASIAYMMSNIFFSNVSASLPASYLAALTDHHIQGASRFDWGTPIMAALYRGLHKVSVLKSRKGKRSITGFHALLEF</sequence>
<comment type="caution">
    <text evidence="2">The sequence shown here is derived from an EMBL/GenBank/DDBJ whole genome shotgun (WGS) entry which is preliminary data.</text>
</comment>
<reference evidence="2 3" key="1">
    <citation type="journal article" date="2020" name="IScience">
        <title>Genome Sequencing of the Endangered Kingdonia uniflora (Circaeasteraceae, Ranunculales) Reveals Potential Mechanisms of Evolutionary Specialization.</title>
        <authorList>
            <person name="Sun Y."/>
            <person name="Deng T."/>
            <person name="Zhang A."/>
            <person name="Moore M.J."/>
            <person name="Landis J.B."/>
            <person name="Lin N."/>
            <person name="Zhang H."/>
            <person name="Zhang X."/>
            <person name="Huang J."/>
            <person name="Zhang X."/>
            <person name="Sun H."/>
            <person name="Wang H."/>
        </authorList>
    </citation>
    <scope>NUCLEOTIDE SEQUENCE [LARGE SCALE GENOMIC DNA]</scope>
    <source>
        <strain evidence="2">TB1705</strain>
        <tissue evidence="2">Leaf</tissue>
    </source>
</reference>
<evidence type="ECO:0000313" key="2">
    <source>
        <dbReference type="EMBL" id="KAF6161313.1"/>
    </source>
</evidence>
<dbReference type="OrthoDB" id="1421598at2759"/>
<dbReference type="PANTHER" id="PTHR46033">
    <property type="entry name" value="PROTEIN MAIN-LIKE 2"/>
    <property type="match status" value="1"/>
</dbReference>
<dbReference type="InterPro" id="IPR019557">
    <property type="entry name" value="AminoTfrase-like_pln_mobile"/>
</dbReference>
<keyword evidence="3" id="KW-1185">Reference proteome</keyword>
<dbReference type="EMBL" id="JACGCM010001135">
    <property type="protein sequence ID" value="KAF6161313.1"/>
    <property type="molecule type" value="Genomic_DNA"/>
</dbReference>
<name>A0A7J7N2F0_9MAGN</name>
<dbReference type="AlphaFoldDB" id="A0A7J7N2F0"/>
<dbReference type="Pfam" id="PF10536">
    <property type="entry name" value="PMD"/>
    <property type="match status" value="1"/>
</dbReference>
<proteinExistence type="predicted"/>
<gene>
    <name evidence="2" type="ORF">GIB67_009200</name>
</gene>
<dbReference type="Proteomes" id="UP000541444">
    <property type="component" value="Unassembled WGS sequence"/>
</dbReference>
<dbReference type="InterPro" id="IPR044824">
    <property type="entry name" value="MAIN-like"/>
</dbReference>
<organism evidence="2 3">
    <name type="scientific">Kingdonia uniflora</name>
    <dbReference type="NCBI Taxonomy" id="39325"/>
    <lineage>
        <taxon>Eukaryota</taxon>
        <taxon>Viridiplantae</taxon>
        <taxon>Streptophyta</taxon>
        <taxon>Embryophyta</taxon>
        <taxon>Tracheophyta</taxon>
        <taxon>Spermatophyta</taxon>
        <taxon>Magnoliopsida</taxon>
        <taxon>Ranunculales</taxon>
        <taxon>Circaeasteraceae</taxon>
        <taxon>Kingdonia</taxon>
    </lineage>
</organism>
<dbReference type="PANTHER" id="PTHR46033:SF8">
    <property type="entry name" value="PROTEIN MAINTENANCE OF MERISTEMS-LIKE"/>
    <property type="match status" value="1"/>
</dbReference>
<feature type="domain" description="Aminotransferase-like plant mobile" evidence="1">
    <location>
        <begin position="3"/>
        <end position="192"/>
    </location>
</feature>